<accession>A0A517YPE1</accession>
<dbReference type="EC" id="3.1.-.-" evidence="1"/>
<dbReference type="PRINTS" id="PR00394">
    <property type="entry name" value="RHSPROTEIN"/>
</dbReference>
<evidence type="ECO:0000313" key="1">
    <source>
        <dbReference type="EMBL" id="QDU32091.1"/>
    </source>
</evidence>
<dbReference type="PANTHER" id="PTHR32305:SF15">
    <property type="entry name" value="PROTEIN RHSA-RELATED"/>
    <property type="match status" value="1"/>
</dbReference>
<dbReference type="NCBIfam" id="TIGR03696">
    <property type="entry name" value="Rhs_assc_core"/>
    <property type="match status" value="1"/>
</dbReference>
<organism evidence="1 2">
    <name type="scientific">Poriferisphaera corsica</name>
    <dbReference type="NCBI Taxonomy" id="2528020"/>
    <lineage>
        <taxon>Bacteria</taxon>
        <taxon>Pseudomonadati</taxon>
        <taxon>Planctomycetota</taxon>
        <taxon>Phycisphaerae</taxon>
        <taxon>Phycisphaerales</taxon>
        <taxon>Phycisphaeraceae</taxon>
        <taxon>Poriferisphaera</taxon>
    </lineage>
</organism>
<dbReference type="PANTHER" id="PTHR32305">
    <property type="match status" value="1"/>
</dbReference>
<dbReference type="GO" id="GO:0016787">
    <property type="term" value="F:hydrolase activity"/>
    <property type="evidence" value="ECO:0007669"/>
    <property type="project" value="UniProtKB-KW"/>
</dbReference>
<dbReference type="Proteomes" id="UP000317369">
    <property type="component" value="Chromosome"/>
</dbReference>
<dbReference type="AlphaFoldDB" id="A0A517YPE1"/>
<name>A0A517YPE1_9BACT</name>
<keyword evidence="1" id="KW-0378">Hydrolase</keyword>
<dbReference type="Gene3D" id="2.180.10.10">
    <property type="entry name" value="RHS repeat-associated core"/>
    <property type="match status" value="1"/>
</dbReference>
<evidence type="ECO:0000313" key="2">
    <source>
        <dbReference type="Proteomes" id="UP000317369"/>
    </source>
</evidence>
<gene>
    <name evidence="1" type="primary">wapA_1</name>
    <name evidence="1" type="ORF">KS4_01200</name>
</gene>
<dbReference type="KEGG" id="pcor:KS4_01200"/>
<reference evidence="1 2" key="1">
    <citation type="submission" date="2019-02" db="EMBL/GenBank/DDBJ databases">
        <title>Deep-cultivation of Planctomycetes and their phenomic and genomic characterization uncovers novel biology.</title>
        <authorList>
            <person name="Wiegand S."/>
            <person name="Jogler M."/>
            <person name="Boedeker C."/>
            <person name="Pinto D."/>
            <person name="Vollmers J."/>
            <person name="Rivas-Marin E."/>
            <person name="Kohn T."/>
            <person name="Peeters S.H."/>
            <person name="Heuer A."/>
            <person name="Rast P."/>
            <person name="Oberbeckmann S."/>
            <person name="Bunk B."/>
            <person name="Jeske O."/>
            <person name="Meyerdierks A."/>
            <person name="Storesund J.E."/>
            <person name="Kallscheuer N."/>
            <person name="Luecker S."/>
            <person name="Lage O.M."/>
            <person name="Pohl T."/>
            <person name="Merkel B.J."/>
            <person name="Hornburger P."/>
            <person name="Mueller R.-W."/>
            <person name="Bruemmer F."/>
            <person name="Labrenz M."/>
            <person name="Spormann A.M."/>
            <person name="Op den Camp H."/>
            <person name="Overmann J."/>
            <person name="Amann R."/>
            <person name="Jetten M.S.M."/>
            <person name="Mascher T."/>
            <person name="Medema M.H."/>
            <person name="Devos D.P."/>
            <person name="Kaster A.-K."/>
            <person name="Ovreas L."/>
            <person name="Rohde M."/>
            <person name="Galperin M.Y."/>
            <person name="Jogler C."/>
        </authorList>
    </citation>
    <scope>NUCLEOTIDE SEQUENCE [LARGE SCALE GENOMIC DNA]</scope>
    <source>
        <strain evidence="1 2">KS4</strain>
    </source>
</reference>
<proteinExistence type="predicted"/>
<keyword evidence="2" id="KW-1185">Reference proteome</keyword>
<protein>
    <submittedName>
        <fullName evidence="1">tRNA3(Ser)-specific nuclease WapA</fullName>
        <ecNumber evidence="1">3.1.-.-</ecNumber>
    </submittedName>
</protein>
<dbReference type="InterPro" id="IPR022385">
    <property type="entry name" value="Rhs_assc_core"/>
</dbReference>
<dbReference type="RefSeq" id="WP_145073088.1">
    <property type="nucleotide sequence ID" value="NZ_CP036425.1"/>
</dbReference>
<dbReference type="InterPro" id="IPR050708">
    <property type="entry name" value="T6SS_VgrG/RHS"/>
</dbReference>
<dbReference type="OrthoDB" id="291501at2"/>
<sequence>MTQTNPALTDVRLLIQNRRYSVVAMADASNATILEQYTHTSFGRTSVFDATGNPLATSAYNNPYGFTGRRYDSESKLYHYRRRAYSPELGRFLQRDPAGYVDGYNLYAYVRNNPLRFILLMENAFLVGVIHIF</sequence>
<dbReference type="EMBL" id="CP036425">
    <property type="protein sequence ID" value="QDU32091.1"/>
    <property type="molecule type" value="Genomic_DNA"/>
</dbReference>